<organism evidence="1 2">
    <name type="scientific">Lactiplantibacillus mudanjiangensis</name>
    <dbReference type="NCBI Taxonomy" id="1296538"/>
    <lineage>
        <taxon>Bacteria</taxon>
        <taxon>Bacillati</taxon>
        <taxon>Bacillota</taxon>
        <taxon>Bacilli</taxon>
        <taxon>Lactobacillales</taxon>
        <taxon>Lactobacillaceae</taxon>
        <taxon>Lactiplantibacillus</taxon>
    </lineage>
</organism>
<dbReference type="AlphaFoldDB" id="A0A660DXE2"/>
<evidence type="ECO:0000313" key="1">
    <source>
        <dbReference type="EMBL" id="VDG27887.1"/>
    </source>
</evidence>
<reference evidence="1 2" key="1">
    <citation type="submission" date="2018-11" db="EMBL/GenBank/DDBJ databases">
        <authorList>
            <person name="Wuyts S."/>
        </authorList>
    </citation>
    <scope>NUCLEOTIDE SEQUENCE [LARGE SCALE GENOMIC DNA]</scope>
    <source>
        <strain evidence="1">Lactobacillus mudanjiangensis AMBF249</strain>
    </source>
</reference>
<dbReference type="EMBL" id="UYIG01000068">
    <property type="protein sequence ID" value="VDG27887.1"/>
    <property type="molecule type" value="Genomic_DNA"/>
</dbReference>
<dbReference type="Proteomes" id="UP000289996">
    <property type="component" value="Unassembled WGS sequence"/>
</dbReference>
<protein>
    <submittedName>
        <fullName evidence="1">Uncharacterized protein</fullName>
    </submittedName>
</protein>
<dbReference type="RefSeq" id="WP_130851594.1">
    <property type="nucleotide sequence ID" value="NZ_UYIG01000068.1"/>
</dbReference>
<accession>A0A660DXE2</accession>
<name>A0A660DXE2_9LACO</name>
<keyword evidence="2" id="KW-1185">Reference proteome</keyword>
<gene>
    <name evidence="1" type="ORF">MUDAN_MDHGFNIF_02703</name>
</gene>
<sequence length="91" mass="10477">MSLRCGEVVIWIPPNFEVIDSDDKQLEVRSYKYKARFYGIVYRLKEPLAVIKVEKDLKKVPINQIAAFRWGASMVGDFFDSNGFFINKIGG</sequence>
<proteinExistence type="predicted"/>
<evidence type="ECO:0000313" key="2">
    <source>
        <dbReference type="Proteomes" id="UP000289996"/>
    </source>
</evidence>